<keyword evidence="1" id="KW-1133">Transmembrane helix</keyword>
<evidence type="ECO:0000313" key="2">
    <source>
        <dbReference type="EMBL" id="KAK4347193.1"/>
    </source>
</evidence>
<accession>A0AAE1R9L2</accession>
<name>A0AAE1R9L2_9SOLA</name>
<feature type="transmembrane region" description="Helical" evidence="1">
    <location>
        <begin position="104"/>
        <end position="124"/>
    </location>
</feature>
<evidence type="ECO:0000256" key="1">
    <source>
        <dbReference type="SAM" id="Phobius"/>
    </source>
</evidence>
<proteinExistence type="predicted"/>
<protein>
    <submittedName>
        <fullName evidence="2">Uncharacterized protein</fullName>
    </submittedName>
</protein>
<comment type="caution">
    <text evidence="2">The sequence shown here is derived from an EMBL/GenBank/DDBJ whole genome shotgun (WGS) entry which is preliminary data.</text>
</comment>
<reference evidence="2" key="1">
    <citation type="submission" date="2023-12" db="EMBL/GenBank/DDBJ databases">
        <title>Genome assembly of Anisodus tanguticus.</title>
        <authorList>
            <person name="Wang Y.-J."/>
        </authorList>
    </citation>
    <scope>NUCLEOTIDE SEQUENCE</scope>
    <source>
        <strain evidence="2">KB-2021</strain>
        <tissue evidence="2">Leaf</tissue>
    </source>
</reference>
<gene>
    <name evidence="2" type="ORF">RND71_033532</name>
</gene>
<dbReference type="Proteomes" id="UP001291623">
    <property type="component" value="Unassembled WGS sequence"/>
</dbReference>
<keyword evidence="1" id="KW-0812">Transmembrane</keyword>
<keyword evidence="1" id="KW-0472">Membrane</keyword>
<organism evidence="2 3">
    <name type="scientific">Anisodus tanguticus</name>
    <dbReference type="NCBI Taxonomy" id="243964"/>
    <lineage>
        <taxon>Eukaryota</taxon>
        <taxon>Viridiplantae</taxon>
        <taxon>Streptophyta</taxon>
        <taxon>Embryophyta</taxon>
        <taxon>Tracheophyta</taxon>
        <taxon>Spermatophyta</taxon>
        <taxon>Magnoliopsida</taxon>
        <taxon>eudicotyledons</taxon>
        <taxon>Gunneridae</taxon>
        <taxon>Pentapetalae</taxon>
        <taxon>asterids</taxon>
        <taxon>lamiids</taxon>
        <taxon>Solanales</taxon>
        <taxon>Solanaceae</taxon>
        <taxon>Solanoideae</taxon>
        <taxon>Hyoscyameae</taxon>
        <taxon>Anisodus</taxon>
    </lineage>
</organism>
<sequence length="156" mass="17531">MMKLGGVAKTSLLLKDDRLAHPCFKKNKGQFRKKQKQSKTINESSDITYKIQILWEFLFYPFFPPPPAASTRNKAKEIPSKMFDLTQMIVPILNNRTLSKTFNFPYLAVCMVLPIVLISSYVAVGQDPQSMKLILVGEGPFKLAMLVGKCGDSIEA</sequence>
<evidence type="ECO:0000313" key="3">
    <source>
        <dbReference type="Proteomes" id="UP001291623"/>
    </source>
</evidence>
<keyword evidence="3" id="KW-1185">Reference proteome</keyword>
<dbReference type="EMBL" id="JAVYJV010000018">
    <property type="protein sequence ID" value="KAK4347193.1"/>
    <property type="molecule type" value="Genomic_DNA"/>
</dbReference>
<dbReference type="AlphaFoldDB" id="A0AAE1R9L2"/>